<reference evidence="2" key="1">
    <citation type="journal article" date="2008" name="Nat. Genet.">
        <title>The Pristionchus pacificus genome provides a unique perspective on nematode lifestyle and parasitism.</title>
        <authorList>
            <person name="Dieterich C."/>
            <person name="Clifton S.W."/>
            <person name="Schuster L.N."/>
            <person name="Chinwalla A."/>
            <person name="Delehaunty K."/>
            <person name="Dinkelacker I."/>
            <person name="Fulton L."/>
            <person name="Fulton R."/>
            <person name="Godfrey J."/>
            <person name="Minx P."/>
            <person name="Mitreva M."/>
            <person name="Roeseler W."/>
            <person name="Tian H."/>
            <person name="Witte H."/>
            <person name="Yang S.P."/>
            <person name="Wilson R.K."/>
            <person name="Sommer R.J."/>
        </authorList>
    </citation>
    <scope>NUCLEOTIDE SEQUENCE [LARGE SCALE GENOMIC DNA]</scope>
    <source>
        <strain evidence="2">PS312</strain>
    </source>
</reference>
<dbReference type="GO" id="GO:0006644">
    <property type="term" value="P:phospholipid metabolic process"/>
    <property type="evidence" value="ECO:0000318"/>
    <property type="project" value="GO_Central"/>
</dbReference>
<dbReference type="AlphaFoldDB" id="A0A2A6CSM4"/>
<dbReference type="GO" id="GO:0005886">
    <property type="term" value="C:plasma membrane"/>
    <property type="evidence" value="ECO:0000318"/>
    <property type="project" value="GO_Central"/>
</dbReference>
<name>A0A2A6CSM4_PRIPA</name>
<dbReference type="OrthoDB" id="8907274at2759"/>
<keyword evidence="2" id="KW-1185">Reference proteome</keyword>
<protein>
    <submittedName>
        <fullName evidence="1">Uncharacterized protein</fullName>
    </submittedName>
</protein>
<dbReference type="GO" id="GO:0007165">
    <property type="term" value="P:signal transduction"/>
    <property type="evidence" value="ECO:0000318"/>
    <property type="project" value="GO_Central"/>
</dbReference>
<sequence length="151" mass="17298">MKTISLSSMPLNFIGLYALGYTFFLVPEFTGTYQRGFYCDDESITMEFKENTISIPQLLIASILACIVTTLICEWYVSLTDKTVETEKYNYRNYNIPPFLIKALTFFGYSHIGFIAQLGLIQVPKYSVGRLRPHFLDVCQPTGYNCAFPHQ</sequence>
<dbReference type="EnsemblMetazoa" id="PPA37855.1">
    <property type="protein sequence ID" value="PPA37855.1"/>
    <property type="gene ID" value="WBGene00276224"/>
</dbReference>
<dbReference type="GO" id="GO:0046839">
    <property type="term" value="P:phospholipid dephosphorylation"/>
    <property type="evidence" value="ECO:0000318"/>
    <property type="project" value="GO_Central"/>
</dbReference>
<dbReference type="PANTHER" id="PTHR10165:SF103">
    <property type="entry name" value="PHOSPHOLIPID PHOSPHATASE HOMOLOG 1.2 HOMOLOG"/>
    <property type="match status" value="1"/>
</dbReference>
<accession>A0A2A6CSM4</accession>
<dbReference type="GO" id="GO:0008195">
    <property type="term" value="F:phosphatidate phosphatase activity"/>
    <property type="evidence" value="ECO:0000318"/>
    <property type="project" value="GO_Central"/>
</dbReference>
<proteinExistence type="predicted"/>
<accession>A0A8R1YUZ7</accession>
<dbReference type="InterPro" id="IPR043216">
    <property type="entry name" value="PAP-like"/>
</dbReference>
<evidence type="ECO:0000313" key="1">
    <source>
        <dbReference type="EnsemblMetazoa" id="PPA37855.1"/>
    </source>
</evidence>
<dbReference type="PANTHER" id="PTHR10165">
    <property type="entry name" value="LIPID PHOSPHATE PHOSPHATASE"/>
    <property type="match status" value="1"/>
</dbReference>
<evidence type="ECO:0000313" key="2">
    <source>
        <dbReference type="Proteomes" id="UP000005239"/>
    </source>
</evidence>
<reference evidence="1" key="2">
    <citation type="submission" date="2022-06" db="UniProtKB">
        <authorList>
            <consortium name="EnsemblMetazoa"/>
        </authorList>
    </citation>
    <scope>IDENTIFICATION</scope>
    <source>
        <strain evidence="1">PS312</strain>
    </source>
</reference>
<gene>
    <name evidence="1" type="primary">WBGene00276224</name>
</gene>
<dbReference type="Proteomes" id="UP000005239">
    <property type="component" value="Unassembled WGS sequence"/>
</dbReference>
<organism evidence="1 2">
    <name type="scientific">Pristionchus pacificus</name>
    <name type="common">Parasitic nematode worm</name>
    <dbReference type="NCBI Taxonomy" id="54126"/>
    <lineage>
        <taxon>Eukaryota</taxon>
        <taxon>Metazoa</taxon>
        <taxon>Ecdysozoa</taxon>
        <taxon>Nematoda</taxon>
        <taxon>Chromadorea</taxon>
        <taxon>Rhabditida</taxon>
        <taxon>Rhabditina</taxon>
        <taxon>Diplogasteromorpha</taxon>
        <taxon>Diplogasteroidea</taxon>
        <taxon>Neodiplogasteridae</taxon>
        <taxon>Pristionchus</taxon>
    </lineage>
</organism>